<dbReference type="Proteomes" id="UP001500621">
    <property type="component" value="Unassembled WGS sequence"/>
</dbReference>
<reference evidence="4" key="1">
    <citation type="journal article" date="2019" name="Int. J. Syst. Evol. Microbiol.">
        <title>The Global Catalogue of Microorganisms (GCM) 10K type strain sequencing project: providing services to taxonomists for standard genome sequencing and annotation.</title>
        <authorList>
            <consortium name="The Broad Institute Genomics Platform"/>
            <consortium name="The Broad Institute Genome Sequencing Center for Infectious Disease"/>
            <person name="Wu L."/>
            <person name="Ma J."/>
        </authorList>
    </citation>
    <scope>NUCLEOTIDE SEQUENCE [LARGE SCALE GENOMIC DNA]</scope>
    <source>
        <strain evidence="4">JCM 18127</strain>
    </source>
</reference>
<comment type="similarity">
    <text evidence="2">Belongs to the LarC family.</text>
</comment>
<gene>
    <name evidence="2 3" type="primary">larC</name>
    <name evidence="3" type="ORF">GCM10023226_24400</name>
</gene>
<evidence type="ECO:0000256" key="2">
    <source>
        <dbReference type="HAMAP-Rule" id="MF_01074"/>
    </source>
</evidence>
<dbReference type="PANTHER" id="PTHR36566:SF1">
    <property type="entry name" value="PYRIDINIUM-3,5-BISTHIOCARBOXYLIC ACID MONONUCLEOTIDE NICKEL INSERTION PROTEIN"/>
    <property type="match status" value="1"/>
</dbReference>
<comment type="function">
    <text evidence="2">Involved in the biosynthesis of a nickel-pincer cofactor ((SCS)Ni(II) pincer complex). Binds Ni(2+), and functions in nickel delivery to pyridinium-3,5-bisthiocarboxylic acid mononucleotide (P2TMN), to form the mature cofactor. Is thus probably required for the activation of nickel-pincer cofactor-dependent enzymes.</text>
</comment>
<dbReference type="RefSeq" id="WP_345266140.1">
    <property type="nucleotide sequence ID" value="NZ_BAABIM010000002.1"/>
</dbReference>
<sequence>MAEESGALGWVDASAGASGDMLLGALVGAGVPLAVMADAAAAVAPEAVRLHEESVLRAGLAATRVHVEVADTTEHRAWRDVHQMLEAAPIADAVRARALAAFERLAVAEGAVHGIEPAQVHFHEVGALDAIADVVGVSAGLEHLGLDRLVVSPVAVGSGRVEAAHGSMPVPVPAVAELLRGVPSLAGPATTEACTPTGAALLVAAADAWGAQPPMSVAAVGVGAGGRDPDSHANVVRLLVGRAVGGAVPVPGEGLWLLETNLDDLDPRLLPGVLDRLLALGAVDAWLTPIVMKKGRPAHVLAALVPAPLVDAAHDLVFAETTTLGVRRTRVDRAVCEREVRPVRVGGVEIAVKVATWRDRVVNAQPEFDDVAAAAAVLGRPVVEVLAEAAAAARVLTPGA</sequence>
<evidence type="ECO:0000313" key="3">
    <source>
        <dbReference type="EMBL" id="GAA4685828.1"/>
    </source>
</evidence>
<protein>
    <recommendedName>
        <fullName evidence="2">Pyridinium-3,5-bisthiocarboxylic acid mononucleotide nickel insertion protein</fullName>
        <shortName evidence="2">P2TMN nickel insertion protein</shortName>
        <ecNumber evidence="2">4.99.1.12</ecNumber>
    </recommendedName>
    <alternativeName>
        <fullName evidence="2">Nickel-pincer cofactor biosynthesis protein LarC</fullName>
    </alternativeName>
</protein>
<organism evidence="3 4">
    <name type="scientific">Nocardioides nanhaiensis</name>
    <dbReference type="NCBI Taxonomy" id="1476871"/>
    <lineage>
        <taxon>Bacteria</taxon>
        <taxon>Bacillati</taxon>
        <taxon>Actinomycetota</taxon>
        <taxon>Actinomycetes</taxon>
        <taxon>Propionibacteriales</taxon>
        <taxon>Nocardioidaceae</taxon>
        <taxon>Nocardioides</taxon>
    </lineage>
</organism>
<comment type="catalytic activity">
    <reaction evidence="2">
        <text>Ni(II)-pyridinium-3,5-bisthiocarboxylate mononucleotide = pyridinium-3,5-bisthiocarboxylate mononucleotide + Ni(2+)</text>
        <dbReference type="Rhea" id="RHEA:54784"/>
        <dbReference type="ChEBI" id="CHEBI:49786"/>
        <dbReference type="ChEBI" id="CHEBI:137372"/>
        <dbReference type="ChEBI" id="CHEBI:137373"/>
        <dbReference type="EC" id="4.99.1.12"/>
    </reaction>
</comment>
<dbReference type="Gene3D" id="3.10.20.300">
    <property type="entry name" value="mk0293 like domain"/>
    <property type="match status" value="1"/>
</dbReference>
<keyword evidence="2" id="KW-0456">Lyase</keyword>
<dbReference type="EC" id="4.99.1.12" evidence="2"/>
<evidence type="ECO:0000313" key="4">
    <source>
        <dbReference type="Proteomes" id="UP001500621"/>
    </source>
</evidence>
<dbReference type="PANTHER" id="PTHR36566">
    <property type="entry name" value="NICKEL INSERTION PROTEIN-RELATED"/>
    <property type="match status" value="1"/>
</dbReference>
<proteinExistence type="inferred from homology"/>
<dbReference type="InterPro" id="IPR002822">
    <property type="entry name" value="Ni_insertion"/>
</dbReference>
<dbReference type="Gene3D" id="3.30.70.1380">
    <property type="entry name" value="Transcriptional regulatory protein pf0864 domain like"/>
    <property type="match status" value="1"/>
</dbReference>
<comment type="caution">
    <text evidence="3">The sequence shown here is derived from an EMBL/GenBank/DDBJ whole genome shotgun (WGS) entry which is preliminary data.</text>
</comment>
<keyword evidence="1 2" id="KW-0533">Nickel</keyword>
<dbReference type="NCBIfam" id="TIGR00299">
    <property type="entry name" value="nickel pincer cofactor biosynthesis protein LarC"/>
    <property type="match status" value="1"/>
</dbReference>
<evidence type="ECO:0000256" key="1">
    <source>
        <dbReference type="ARBA" id="ARBA00022596"/>
    </source>
</evidence>
<name>A0ABP8WE12_9ACTN</name>
<dbReference type="Pfam" id="PF01969">
    <property type="entry name" value="Ni_insertion"/>
    <property type="match status" value="1"/>
</dbReference>
<dbReference type="EMBL" id="BAABIM010000002">
    <property type="protein sequence ID" value="GAA4685828.1"/>
    <property type="molecule type" value="Genomic_DNA"/>
</dbReference>
<dbReference type="HAMAP" id="MF_01074">
    <property type="entry name" value="LarC"/>
    <property type="match status" value="1"/>
</dbReference>
<keyword evidence="4" id="KW-1185">Reference proteome</keyword>
<accession>A0ABP8WE12</accession>